<keyword evidence="7" id="KW-0547">Nucleotide-binding</keyword>
<name>A0A1H4NUP4_9BACT</name>
<dbReference type="GO" id="GO:0005524">
    <property type="term" value="F:ATP binding"/>
    <property type="evidence" value="ECO:0007669"/>
    <property type="project" value="UniProtKB-KW"/>
</dbReference>
<dbReference type="SMART" id="SM00387">
    <property type="entry name" value="HATPase_c"/>
    <property type="match status" value="1"/>
</dbReference>
<dbReference type="Pfam" id="PF14827">
    <property type="entry name" value="dCache_3"/>
    <property type="match status" value="1"/>
</dbReference>
<feature type="transmembrane region" description="Helical" evidence="10">
    <location>
        <begin position="264"/>
        <end position="284"/>
    </location>
</feature>
<dbReference type="Proteomes" id="UP000182409">
    <property type="component" value="Unassembled WGS sequence"/>
</dbReference>
<dbReference type="Gene3D" id="3.30.565.10">
    <property type="entry name" value="Histidine kinase-like ATPase, C-terminal domain"/>
    <property type="match status" value="1"/>
</dbReference>
<dbReference type="SUPFAM" id="SSF47384">
    <property type="entry name" value="Homodimeric domain of signal transducing histidine kinase"/>
    <property type="match status" value="1"/>
</dbReference>
<reference evidence="13 14" key="1">
    <citation type="submission" date="2016-10" db="EMBL/GenBank/DDBJ databases">
        <authorList>
            <person name="de Groot N.N."/>
        </authorList>
    </citation>
    <scope>NUCLEOTIDE SEQUENCE [LARGE SCALE GENOMIC DNA]</scope>
    <source>
        <strain evidence="13 14">AB35.6</strain>
    </source>
</reference>
<comment type="catalytic activity">
    <reaction evidence="1">
        <text>ATP + protein L-histidine = ADP + protein N-phospho-L-histidine.</text>
        <dbReference type="EC" id="2.7.13.3"/>
    </reaction>
</comment>
<keyword evidence="10" id="KW-1133">Transmembrane helix</keyword>
<dbReference type="EMBL" id="FNSD01000001">
    <property type="protein sequence ID" value="SEB98947.1"/>
    <property type="molecule type" value="Genomic_DNA"/>
</dbReference>
<evidence type="ECO:0000313" key="13">
    <source>
        <dbReference type="EMBL" id="SEB98947.1"/>
    </source>
</evidence>
<keyword evidence="5" id="KW-0597">Phosphoprotein</keyword>
<evidence type="ECO:0000256" key="9">
    <source>
        <dbReference type="ARBA" id="ARBA00022840"/>
    </source>
</evidence>
<dbReference type="CDD" id="cd00082">
    <property type="entry name" value="HisKA"/>
    <property type="match status" value="1"/>
</dbReference>
<keyword evidence="10" id="KW-0472">Membrane</keyword>
<evidence type="ECO:0000256" key="5">
    <source>
        <dbReference type="ARBA" id="ARBA00022553"/>
    </source>
</evidence>
<dbReference type="InterPro" id="IPR029150">
    <property type="entry name" value="dCache_3"/>
</dbReference>
<evidence type="ECO:0000256" key="1">
    <source>
        <dbReference type="ARBA" id="ARBA00000085"/>
    </source>
</evidence>
<keyword evidence="10" id="KW-0812">Transmembrane</keyword>
<evidence type="ECO:0000256" key="6">
    <source>
        <dbReference type="ARBA" id="ARBA00022679"/>
    </source>
</evidence>
<evidence type="ECO:0000313" key="14">
    <source>
        <dbReference type="Proteomes" id="UP000182409"/>
    </source>
</evidence>
<keyword evidence="4" id="KW-1003">Cell membrane</keyword>
<evidence type="ECO:0000256" key="4">
    <source>
        <dbReference type="ARBA" id="ARBA00022475"/>
    </source>
</evidence>
<dbReference type="SMART" id="SM00304">
    <property type="entry name" value="HAMP"/>
    <property type="match status" value="1"/>
</dbReference>
<feature type="domain" description="Histidine kinase" evidence="11">
    <location>
        <begin position="354"/>
        <end position="566"/>
    </location>
</feature>
<protein>
    <recommendedName>
        <fullName evidence="3">histidine kinase</fullName>
        <ecNumber evidence="3">2.7.13.3</ecNumber>
    </recommendedName>
</protein>
<dbReference type="SMART" id="SM00388">
    <property type="entry name" value="HisKA"/>
    <property type="match status" value="1"/>
</dbReference>
<dbReference type="SUPFAM" id="SSF55874">
    <property type="entry name" value="ATPase domain of HSP90 chaperone/DNA topoisomerase II/histidine kinase"/>
    <property type="match status" value="1"/>
</dbReference>
<dbReference type="PRINTS" id="PR00344">
    <property type="entry name" value="BCTRLSENSOR"/>
</dbReference>
<dbReference type="RefSeq" id="WP_244502054.1">
    <property type="nucleotide sequence ID" value="NZ_FNSD01000001.1"/>
</dbReference>
<evidence type="ECO:0000256" key="8">
    <source>
        <dbReference type="ARBA" id="ARBA00022777"/>
    </source>
</evidence>
<evidence type="ECO:0000256" key="2">
    <source>
        <dbReference type="ARBA" id="ARBA00004651"/>
    </source>
</evidence>
<dbReference type="InterPro" id="IPR050980">
    <property type="entry name" value="2C_sensor_his_kinase"/>
</dbReference>
<proteinExistence type="predicted"/>
<dbReference type="InterPro" id="IPR003594">
    <property type="entry name" value="HATPase_dom"/>
</dbReference>
<gene>
    <name evidence="13" type="ORF">SAMN05443244_2362</name>
</gene>
<dbReference type="InterPro" id="IPR005467">
    <property type="entry name" value="His_kinase_dom"/>
</dbReference>
<sequence length="583" mass="63077">MLQISVALIIAVTMALSLLVVRDRMRTDVQRSLHDDLQHSLQTFQDLQERRRSALERENTLLATLPTLRALMTTHDERTIQDSAQDFWKLSGNELFALADSEGRVIAAYAKGATNAADLRQQLQAAMSQSAKHYLLASGNLYEYTYTPIYFGTATNGTLLGYVVGGYSVDHELLREVGRGAGAEGIFLAGNRVAATTLPIDVSAGVIESASSAEDASPRALRLGAGRFLTVSRDLTRSANVPLHLIVLKSFDTAEQAEREISRVLLLAAVFAIAIGSVLMLVLARTLTKPLERLAAAVSAFANGDEAYALPADGPREVRYLSEVIAGMRADIQKKNRALLESERLATIGRMAHSVSHDLRHYLAAVYANAEFLASPSLPESERLEVFEEIRVAVLGTTDMLDTLLLFSTTGSTPPRHAVPMNTVVDRAIALIHAHPDAERVTVRADYADDDTNAIIDARQMERAVYNLLLNACQSAGQSNGRREVLVSVSVNEKHIAITVQDTGPGVPEIIRHTLFDAFVSNGKQKGTGLGLTLTHSVAQDHNGSVELVSSEPGATVFRLTIERKCPPGEATKPSTNASLVTP</sequence>
<keyword evidence="6" id="KW-0808">Transferase</keyword>
<dbReference type="InterPro" id="IPR004358">
    <property type="entry name" value="Sig_transdc_His_kin-like_C"/>
</dbReference>
<dbReference type="GO" id="GO:0005886">
    <property type="term" value="C:plasma membrane"/>
    <property type="evidence" value="ECO:0007669"/>
    <property type="project" value="UniProtKB-SubCell"/>
</dbReference>
<organism evidence="13 14">
    <name type="scientific">Terriglobus roseus</name>
    <dbReference type="NCBI Taxonomy" id="392734"/>
    <lineage>
        <taxon>Bacteria</taxon>
        <taxon>Pseudomonadati</taxon>
        <taxon>Acidobacteriota</taxon>
        <taxon>Terriglobia</taxon>
        <taxon>Terriglobales</taxon>
        <taxon>Acidobacteriaceae</taxon>
        <taxon>Terriglobus</taxon>
    </lineage>
</organism>
<evidence type="ECO:0000256" key="10">
    <source>
        <dbReference type="SAM" id="Phobius"/>
    </source>
</evidence>
<accession>A0A1H4NUP4</accession>
<dbReference type="Pfam" id="PF02518">
    <property type="entry name" value="HATPase_c"/>
    <property type="match status" value="1"/>
</dbReference>
<keyword evidence="8 13" id="KW-0418">Kinase</keyword>
<dbReference type="Gene3D" id="1.10.287.130">
    <property type="match status" value="1"/>
</dbReference>
<dbReference type="Pfam" id="PF00672">
    <property type="entry name" value="HAMP"/>
    <property type="match status" value="1"/>
</dbReference>
<dbReference type="PANTHER" id="PTHR44936:SF10">
    <property type="entry name" value="SENSOR PROTEIN RSTB"/>
    <property type="match status" value="1"/>
</dbReference>
<dbReference type="InterPro" id="IPR036097">
    <property type="entry name" value="HisK_dim/P_sf"/>
</dbReference>
<feature type="domain" description="HAMP" evidence="12">
    <location>
        <begin position="285"/>
        <end position="337"/>
    </location>
</feature>
<dbReference type="InterPro" id="IPR003661">
    <property type="entry name" value="HisK_dim/P_dom"/>
</dbReference>
<keyword evidence="9" id="KW-0067">ATP-binding</keyword>
<evidence type="ECO:0000256" key="7">
    <source>
        <dbReference type="ARBA" id="ARBA00022741"/>
    </source>
</evidence>
<dbReference type="GO" id="GO:0000155">
    <property type="term" value="F:phosphorelay sensor kinase activity"/>
    <property type="evidence" value="ECO:0007669"/>
    <property type="project" value="InterPro"/>
</dbReference>
<evidence type="ECO:0000259" key="11">
    <source>
        <dbReference type="PROSITE" id="PS50109"/>
    </source>
</evidence>
<dbReference type="PANTHER" id="PTHR44936">
    <property type="entry name" value="SENSOR PROTEIN CREC"/>
    <property type="match status" value="1"/>
</dbReference>
<dbReference type="EC" id="2.7.13.3" evidence="3"/>
<dbReference type="InterPro" id="IPR003660">
    <property type="entry name" value="HAMP_dom"/>
</dbReference>
<evidence type="ECO:0000259" key="12">
    <source>
        <dbReference type="PROSITE" id="PS50885"/>
    </source>
</evidence>
<dbReference type="Gene3D" id="6.10.340.10">
    <property type="match status" value="1"/>
</dbReference>
<dbReference type="InterPro" id="IPR036890">
    <property type="entry name" value="HATPase_C_sf"/>
</dbReference>
<comment type="subcellular location">
    <subcellularLocation>
        <location evidence="2">Cell membrane</location>
        <topology evidence="2">Multi-pass membrane protein</topology>
    </subcellularLocation>
</comment>
<evidence type="ECO:0000256" key="3">
    <source>
        <dbReference type="ARBA" id="ARBA00012438"/>
    </source>
</evidence>
<dbReference type="PROSITE" id="PS50109">
    <property type="entry name" value="HIS_KIN"/>
    <property type="match status" value="1"/>
</dbReference>
<dbReference type="AlphaFoldDB" id="A0A1H4NUP4"/>
<dbReference type="PROSITE" id="PS50885">
    <property type="entry name" value="HAMP"/>
    <property type="match status" value="1"/>
</dbReference>